<comment type="similarity">
    <text evidence="5">Belongs to the HSF family.</text>
</comment>
<evidence type="ECO:0000256" key="3">
    <source>
        <dbReference type="ARBA" id="ARBA00023125"/>
    </source>
</evidence>
<dbReference type="PANTHER" id="PTHR10015">
    <property type="entry name" value="HEAT SHOCK TRANSCRIPTION FACTOR"/>
    <property type="match status" value="1"/>
</dbReference>
<dbReference type="PANTHER" id="PTHR10015:SF322">
    <property type="entry name" value="HEAT STRESS TRANSCRIPTION FACTOR A-7A"/>
    <property type="match status" value="1"/>
</dbReference>
<dbReference type="GO" id="GO:0003700">
    <property type="term" value="F:DNA-binding transcription factor activity"/>
    <property type="evidence" value="ECO:0007669"/>
    <property type="project" value="InterPro"/>
</dbReference>
<evidence type="ECO:0000256" key="1">
    <source>
        <dbReference type="ARBA" id="ARBA00004123"/>
    </source>
</evidence>
<dbReference type="GO" id="GO:0005634">
    <property type="term" value="C:nucleus"/>
    <property type="evidence" value="ECO:0007669"/>
    <property type="project" value="UniProtKB-SubCell"/>
</dbReference>
<dbReference type="InterPro" id="IPR036390">
    <property type="entry name" value="WH_DNA-bd_sf"/>
</dbReference>
<feature type="domain" description="HSF-type DNA-binding" evidence="8">
    <location>
        <begin position="42"/>
        <end position="168"/>
    </location>
</feature>
<feature type="coiled-coil region" evidence="6">
    <location>
        <begin position="196"/>
        <end position="230"/>
    </location>
</feature>
<keyword evidence="6" id="KW-0175">Coiled coil</keyword>
<name>A0AAD6WD56_9ROSI</name>
<dbReference type="SMART" id="SM00415">
    <property type="entry name" value="HSF"/>
    <property type="match status" value="1"/>
</dbReference>
<dbReference type="AlphaFoldDB" id="A0AAD6WD56"/>
<evidence type="ECO:0000256" key="4">
    <source>
        <dbReference type="ARBA" id="ARBA00023242"/>
    </source>
</evidence>
<dbReference type="Pfam" id="PF00447">
    <property type="entry name" value="HSF_DNA-bind"/>
    <property type="match status" value="1"/>
</dbReference>
<dbReference type="SUPFAM" id="SSF46785">
    <property type="entry name" value="Winged helix' DNA-binding domain"/>
    <property type="match status" value="1"/>
</dbReference>
<feature type="region of interest" description="Disordered" evidence="7">
    <location>
        <begin position="330"/>
        <end position="352"/>
    </location>
</feature>
<dbReference type="EMBL" id="JAQIZT010000002">
    <property type="protein sequence ID" value="KAJ7006159.1"/>
    <property type="molecule type" value="Genomic_DNA"/>
</dbReference>
<keyword evidence="4" id="KW-0539">Nucleus</keyword>
<accession>A0AAD6WD56</accession>
<feature type="compositionally biased region" description="Acidic residues" evidence="7">
    <location>
        <begin position="338"/>
        <end position="352"/>
    </location>
</feature>
<keyword evidence="3" id="KW-0238">DNA-binding</keyword>
<evidence type="ECO:0000313" key="10">
    <source>
        <dbReference type="Proteomes" id="UP001164929"/>
    </source>
</evidence>
<evidence type="ECO:0000256" key="6">
    <source>
        <dbReference type="SAM" id="Coils"/>
    </source>
</evidence>
<dbReference type="Proteomes" id="UP001164929">
    <property type="component" value="Chromosome 2"/>
</dbReference>
<dbReference type="Gene3D" id="1.10.10.10">
    <property type="entry name" value="Winged helix-like DNA-binding domain superfamily/Winged helix DNA-binding domain"/>
    <property type="match status" value="1"/>
</dbReference>
<evidence type="ECO:0000259" key="8">
    <source>
        <dbReference type="SMART" id="SM00415"/>
    </source>
</evidence>
<feature type="region of interest" description="Disordered" evidence="7">
    <location>
        <begin position="276"/>
        <end position="299"/>
    </location>
</feature>
<evidence type="ECO:0000256" key="2">
    <source>
        <dbReference type="ARBA" id="ARBA00023016"/>
    </source>
</evidence>
<evidence type="ECO:0000256" key="7">
    <source>
        <dbReference type="SAM" id="MobiDB-lite"/>
    </source>
</evidence>
<dbReference type="GO" id="GO:0000978">
    <property type="term" value="F:RNA polymerase II cis-regulatory region sequence-specific DNA binding"/>
    <property type="evidence" value="ECO:0007669"/>
    <property type="project" value="TreeGrafter"/>
</dbReference>
<dbReference type="GO" id="GO:0006357">
    <property type="term" value="P:regulation of transcription by RNA polymerase II"/>
    <property type="evidence" value="ECO:0007669"/>
    <property type="project" value="TreeGrafter"/>
</dbReference>
<organism evidence="9 10">
    <name type="scientific">Populus alba x Populus x berolinensis</name>
    <dbReference type="NCBI Taxonomy" id="444605"/>
    <lineage>
        <taxon>Eukaryota</taxon>
        <taxon>Viridiplantae</taxon>
        <taxon>Streptophyta</taxon>
        <taxon>Embryophyta</taxon>
        <taxon>Tracheophyta</taxon>
        <taxon>Spermatophyta</taxon>
        <taxon>Magnoliopsida</taxon>
        <taxon>eudicotyledons</taxon>
        <taxon>Gunneridae</taxon>
        <taxon>Pentapetalae</taxon>
        <taxon>rosids</taxon>
        <taxon>fabids</taxon>
        <taxon>Malpighiales</taxon>
        <taxon>Salicaceae</taxon>
        <taxon>Saliceae</taxon>
        <taxon>Populus</taxon>
    </lineage>
</organism>
<sequence length="392" mass="44778">MNPYLTVKQEYAGSSLLPLSGGDEPPTMMLPPQPMEGLHDTGPPPFLTKTFDMVDDPMTNHIVSWSRGGFSFVVWDPCSFSANLLPRYFKHNNFSSFVRQLNTYSWIALLMKCRDVFKAISMFWTSNGTVCQSDILEGFRKIDPDRWEFANEGFLRGQKQLLRNIKRRKAASQPLSQQQARDACVEVSRFGLDGEIDLLKRDRQVLMMELAKLRQQQQKARSYIQAMEQRLQGTEKKQQQMMQFLARAMQNPAFLLQLVQQKGKRKEFEEAMTKKRRIPVDQRPGRSGGGESNRIDGSANPIKAEALEYGDYGFEVSELEALALEMQGYGRASREQEDGVEELEPLESGDRELDEGFWEELLNESAGGGEDEDVNTLAERLGYLRSSPKYRN</sequence>
<dbReference type="PRINTS" id="PR00056">
    <property type="entry name" value="HSFDOMAIN"/>
</dbReference>
<proteinExistence type="inferred from homology"/>
<comment type="caution">
    <text evidence="9">The sequence shown here is derived from an EMBL/GenBank/DDBJ whole genome shotgun (WGS) entry which is preliminary data.</text>
</comment>
<evidence type="ECO:0000313" key="9">
    <source>
        <dbReference type="EMBL" id="KAJ7006159.1"/>
    </source>
</evidence>
<dbReference type="InterPro" id="IPR036388">
    <property type="entry name" value="WH-like_DNA-bd_sf"/>
</dbReference>
<dbReference type="InterPro" id="IPR000232">
    <property type="entry name" value="HSF_DNA-bd"/>
</dbReference>
<dbReference type="GO" id="GO:0034605">
    <property type="term" value="P:cellular response to heat"/>
    <property type="evidence" value="ECO:0007669"/>
    <property type="project" value="TreeGrafter"/>
</dbReference>
<keyword evidence="2" id="KW-0346">Stress response</keyword>
<keyword evidence="10" id="KW-1185">Reference proteome</keyword>
<evidence type="ECO:0000256" key="5">
    <source>
        <dbReference type="RuleBase" id="RU004020"/>
    </source>
</evidence>
<protein>
    <submittedName>
        <fullName evidence="9">Heat stress transcription factor A-6b</fullName>
    </submittedName>
</protein>
<gene>
    <name evidence="9" type="ORF">NC653_005498</name>
</gene>
<comment type="subcellular location">
    <subcellularLocation>
        <location evidence="1">Nucleus</location>
    </subcellularLocation>
</comment>
<reference evidence="9" key="1">
    <citation type="journal article" date="2023" name="Mol. Ecol. Resour.">
        <title>Chromosome-level genome assembly of a triploid poplar Populus alba 'Berolinensis'.</title>
        <authorList>
            <person name="Chen S."/>
            <person name="Yu Y."/>
            <person name="Wang X."/>
            <person name="Wang S."/>
            <person name="Zhang T."/>
            <person name="Zhou Y."/>
            <person name="He R."/>
            <person name="Meng N."/>
            <person name="Wang Y."/>
            <person name="Liu W."/>
            <person name="Liu Z."/>
            <person name="Liu J."/>
            <person name="Guo Q."/>
            <person name="Huang H."/>
            <person name="Sederoff R.R."/>
            <person name="Wang G."/>
            <person name="Qu G."/>
            <person name="Chen S."/>
        </authorList>
    </citation>
    <scope>NUCLEOTIDE SEQUENCE</scope>
    <source>
        <strain evidence="9">SC-2020</strain>
    </source>
</reference>